<evidence type="ECO:0000313" key="1">
    <source>
        <dbReference type="EMBL" id="RTR20982.1"/>
    </source>
</evidence>
<dbReference type="AlphaFoldDB" id="A0A431VIQ3"/>
<protein>
    <recommendedName>
        <fullName evidence="3">Cellulose biosynthesis protein BcsN</fullName>
    </recommendedName>
</protein>
<dbReference type="OrthoDB" id="7948789at2"/>
<reference evidence="1 2" key="1">
    <citation type="submission" date="2018-12" db="EMBL/GenBank/DDBJ databases">
        <authorList>
            <person name="Yang Y."/>
        </authorList>
    </citation>
    <scope>NUCLEOTIDE SEQUENCE [LARGE SCALE GENOMIC DNA]</scope>
    <source>
        <strain evidence="1 2">L-25-5w-1</strain>
    </source>
</reference>
<organism evidence="1 2">
    <name type="scientific">Azospirillum griseum</name>
    <dbReference type="NCBI Taxonomy" id="2496639"/>
    <lineage>
        <taxon>Bacteria</taxon>
        <taxon>Pseudomonadati</taxon>
        <taxon>Pseudomonadota</taxon>
        <taxon>Alphaproteobacteria</taxon>
        <taxon>Rhodospirillales</taxon>
        <taxon>Azospirillaceae</taxon>
        <taxon>Azospirillum</taxon>
    </lineage>
</organism>
<dbReference type="Proteomes" id="UP000277007">
    <property type="component" value="Unassembled WGS sequence"/>
</dbReference>
<dbReference type="RefSeq" id="WP_126614515.1">
    <property type="nucleotide sequence ID" value="NZ_JBHUCY010000029.1"/>
</dbReference>
<dbReference type="Pfam" id="PF17038">
    <property type="entry name" value="CBP_BcsN"/>
    <property type="match status" value="1"/>
</dbReference>
<gene>
    <name evidence="1" type="ORF">EJ903_09530</name>
</gene>
<proteinExistence type="predicted"/>
<accession>A0A431VIQ3</accession>
<dbReference type="InterPro" id="IPR031482">
    <property type="entry name" value="CBP_BcsN"/>
</dbReference>
<sequence length="220" mass="24434">MSGCNWLLRVLVLGTALTLGGCFGWVDNNLTQLPTPWRRIQPAALPVTLPVSPQFPIIAARARTTGAIYSSYNVVLGNPTLLPGENRLSIDVHTLPDGPLGMLIQPPRVFPVPLYSTETLAETLAKEFPGLKTKVADSGRRNRYGEYDYALAQDATNTCVLAWQLISDHNRTLPRRIEAIRLEYRVCGTERNPRALLQMFDALILTLPDSILEIDDLTRL</sequence>
<keyword evidence="2" id="KW-1185">Reference proteome</keyword>
<name>A0A431VIQ3_9PROT</name>
<comment type="caution">
    <text evidence="1">The sequence shown here is derived from an EMBL/GenBank/DDBJ whole genome shotgun (WGS) entry which is preliminary data.</text>
</comment>
<evidence type="ECO:0008006" key="3">
    <source>
        <dbReference type="Google" id="ProtNLM"/>
    </source>
</evidence>
<evidence type="ECO:0000313" key="2">
    <source>
        <dbReference type="Proteomes" id="UP000277007"/>
    </source>
</evidence>
<dbReference type="EMBL" id="RXMA01000007">
    <property type="protein sequence ID" value="RTR20982.1"/>
    <property type="molecule type" value="Genomic_DNA"/>
</dbReference>